<protein>
    <recommendedName>
        <fullName evidence="3">ESX-1 secretion-associated protein</fullName>
    </recommendedName>
</protein>
<name>A0A511MAS8_9NOCA</name>
<sequence>MTEKFEVDPAAFRKAAGKTRHVGDRVAGVWSNLETTIAGRGQPWGNDKLGKQFSDGADGQPGYTASKKNMHDFAIGENGSEGMSGVFSGLADSQAKVADDIQTLLEERNRQGFEYR</sequence>
<dbReference type="RefSeq" id="WP_147129448.1">
    <property type="nucleotide sequence ID" value="NZ_BJXA01000008.1"/>
</dbReference>
<dbReference type="AlphaFoldDB" id="A0A511MAS8"/>
<proteinExistence type="predicted"/>
<evidence type="ECO:0000313" key="1">
    <source>
        <dbReference type="EMBL" id="GEM37297.1"/>
    </source>
</evidence>
<organism evidence="1 2">
    <name type="scientific">Nocardia ninae NBRC 108245</name>
    <dbReference type="NCBI Taxonomy" id="1210091"/>
    <lineage>
        <taxon>Bacteria</taxon>
        <taxon>Bacillati</taxon>
        <taxon>Actinomycetota</taxon>
        <taxon>Actinomycetes</taxon>
        <taxon>Mycobacteriales</taxon>
        <taxon>Nocardiaceae</taxon>
        <taxon>Nocardia</taxon>
    </lineage>
</organism>
<gene>
    <name evidence="1" type="ORF">NN4_18160</name>
</gene>
<accession>A0A511MAS8</accession>
<comment type="caution">
    <text evidence="1">The sequence shown here is derived from an EMBL/GenBank/DDBJ whole genome shotgun (WGS) entry which is preliminary data.</text>
</comment>
<keyword evidence="2" id="KW-1185">Reference proteome</keyword>
<dbReference type="OrthoDB" id="4560721at2"/>
<dbReference type="Proteomes" id="UP000321424">
    <property type="component" value="Unassembled WGS sequence"/>
</dbReference>
<evidence type="ECO:0000313" key="2">
    <source>
        <dbReference type="Proteomes" id="UP000321424"/>
    </source>
</evidence>
<dbReference type="EMBL" id="BJXA01000008">
    <property type="protein sequence ID" value="GEM37297.1"/>
    <property type="molecule type" value="Genomic_DNA"/>
</dbReference>
<evidence type="ECO:0008006" key="3">
    <source>
        <dbReference type="Google" id="ProtNLM"/>
    </source>
</evidence>
<reference evidence="1 2" key="1">
    <citation type="submission" date="2019-07" db="EMBL/GenBank/DDBJ databases">
        <title>Whole genome shotgun sequence of Nocardia ninae NBRC 108245.</title>
        <authorList>
            <person name="Hosoyama A."/>
            <person name="Uohara A."/>
            <person name="Ohji S."/>
            <person name="Ichikawa N."/>
        </authorList>
    </citation>
    <scope>NUCLEOTIDE SEQUENCE [LARGE SCALE GENOMIC DNA]</scope>
    <source>
        <strain evidence="1 2">NBRC 108245</strain>
    </source>
</reference>